<protein>
    <submittedName>
        <fullName evidence="1">Uncharacterized protein</fullName>
    </submittedName>
</protein>
<sequence>MKKGIGRESPNYAFSWLASKREAKIPIHCTRHRRTCRFAFLQNSPLSLSSFFLLQTHSLSLSSNQLVSAPSKCISWKIKFHQQPLNTYHDGGFITSLAHSPSYKLGSCRQY</sequence>
<keyword evidence="2" id="KW-1185">Reference proteome</keyword>
<organism evidence="1 2">
    <name type="scientific">Clitoria ternatea</name>
    <name type="common">Butterfly pea</name>
    <dbReference type="NCBI Taxonomy" id="43366"/>
    <lineage>
        <taxon>Eukaryota</taxon>
        <taxon>Viridiplantae</taxon>
        <taxon>Streptophyta</taxon>
        <taxon>Embryophyta</taxon>
        <taxon>Tracheophyta</taxon>
        <taxon>Spermatophyta</taxon>
        <taxon>Magnoliopsida</taxon>
        <taxon>eudicotyledons</taxon>
        <taxon>Gunneridae</taxon>
        <taxon>Pentapetalae</taxon>
        <taxon>rosids</taxon>
        <taxon>fabids</taxon>
        <taxon>Fabales</taxon>
        <taxon>Fabaceae</taxon>
        <taxon>Papilionoideae</taxon>
        <taxon>50 kb inversion clade</taxon>
        <taxon>NPAAA clade</taxon>
        <taxon>indigoferoid/millettioid clade</taxon>
        <taxon>Phaseoleae</taxon>
        <taxon>Clitoria</taxon>
    </lineage>
</organism>
<proteinExistence type="predicted"/>
<dbReference type="Proteomes" id="UP001359559">
    <property type="component" value="Unassembled WGS sequence"/>
</dbReference>
<comment type="caution">
    <text evidence="1">The sequence shown here is derived from an EMBL/GenBank/DDBJ whole genome shotgun (WGS) entry which is preliminary data.</text>
</comment>
<gene>
    <name evidence="1" type="ORF">RJT34_16585</name>
</gene>
<accession>A0AAN9J7E2</accession>
<dbReference type="AlphaFoldDB" id="A0AAN9J7E2"/>
<name>A0AAN9J7E2_CLITE</name>
<reference evidence="1 2" key="1">
    <citation type="submission" date="2024-01" db="EMBL/GenBank/DDBJ databases">
        <title>The genomes of 5 underutilized Papilionoideae crops provide insights into root nodulation and disease resistance.</title>
        <authorList>
            <person name="Yuan L."/>
        </authorList>
    </citation>
    <scope>NUCLEOTIDE SEQUENCE [LARGE SCALE GENOMIC DNA]</scope>
    <source>
        <strain evidence="1">LY-2023</strain>
        <tissue evidence="1">Leaf</tissue>
    </source>
</reference>
<evidence type="ECO:0000313" key="2">
    <source>
        <dbReference type="Proteomes" id="UP001359559"/>
    </source>
</evidence>
<dbReference type="EMBL" id="JAYKXN010000004">
    <property type="protein sequence ID" value="KAK7293712.1"/>
    <property type="molecule type" value="Genomic_DNA"/>
</dbReference>
<evidence type="ECO:0000313" key="1">
    <source>
        <dbReference type="EMBL" id="KAK7293712.1"/>
    </source>
</evidence>